<evidence type="ECO:0000256" key="1">
    <source>
        <dbReference type="SAM" id="Phobius"/>
    </source>
</evidence>
<feature type="transmembrane region" description="Helical" evidence="1">
    <location>
        <begin position="89"/>
        <end position="111"/>
    </location>
</feature>
<protein>
    <submittedName>
        <fullName evidence="3">DUF1707 domain-containing protein</fullName>
    </submittedName>
</protein>
<keyword evidence="4" id="KW-1185">Reference proteome</keyword>
<organism evidence="3 4">
    <name type="scientific">Mycolicibacterium komossense</name>
    <dbReference type="NCBI Taxonomy" id="1779"/>
    <lineage>
        <taxon>Bacteria</taxon>
        <taxon>Bacillati</taxon>
        <taxon>Actinomycetota</taxon>
        <taxon>Actinomycetes</taxon>
        <taxon>Mycobacteriales</taxon>
        <taxon>Mycobacteriaceae</taxon>
        <taxon>Mycolicibacterium</taxon>
    </lineage>
</organism>
<keyword evidence="1" id="KW-0812">Transmembrane</keyword>
<evidence type="ECO:0000313" key="4">
    <source>
        <dbReference type="Proteomes" id="UP001526201"/>
    </source>
</evidence>
<name>A0ABT3C5J9_9MYCO</name>
<dbReference type="PANTHER" id="PTHR40763">
    <property type="entry name" value="MEMBRANE PROTEIN-RELATED"/>
    <property type="match status" value="1"/>
</dbReference>
<dbReference type="EMBL" id="JACKTY010000010">
    <property type="protein sequence ID" value="MCV7224734.1"/>
    <property type="molecule type" value="Genomic_DNA"/>
</dbReference>
<accession>A0ABT3C5J9</accession>
<dbReference type="RefSeq" id="WP_264065485.1">
    <property type="nucleotide sequence ID" value="NZ_JACKTY010000010.1"/>
</dbReference>
<dbReference type="InterPro" id="IPR012551">
    <property type="entry name" value="DUF1707_SHOCT-like"/>
</dbReference>
<evidence type="ECO:0000313" key="3">
    <source>
        <dbReference type="EMBL" id="MCV7224734.1"/>
    </source>
</evidence>
<dbReference type="Pfam" id="PF08044">
    <property type="entry name" value="DUF1707"/>
    <property type="match status" value="1"/>
</dbReference>
<sequence length="288" mass="30302">MATRQTAATRAKDSDRNDTCTVLDSALADGQLSMEEHRQRVATATTAATLGDLQNLVADLQNDNAPVQLPDLKAPSPVSVASSANRAGLGLRVAVAVVLVVLGIGIGWGLYGNTSSPLSFATDPGAKPDGVAPVVLTAPRQLQSLGGMTGLIEQMKQRFGDTMGYQLLVYPDFGSLDRADAGDNRRKISYNYRGGWGDSDGTDPISDGDRLVDFSTMDLKALVGVLRGAPETLGIKRADVKNTYMIIGPSKDPSAGDVSVTMYVSSDFGSGYLETNGDGVVKRVIYPS</sequence>
<keyword evidence="1" id="KW-0472">Membrane</keyword>
<proteinExistence type="predicted"/>
<feature type="domain" description="DUF1707" evidence="2">
    <location>
        <begin position="9"/>
        <end position="61"/>
    </location>
</feature>
<gene>
    <name evidence="3" type="ORF">H7J73_01570</name>
</gene>
<evidence type="ECO:0000259" key="2">
    <source>
        <dbReference type="Pfam" id="PF08044"/>
    </source>
</evidence>
<reference evidence="3 4" key="1">
    <citation type="journal article" date="2022" name="BMC Genomics">
        <title>Comparative genome analysis of mycobacteria focusing on tRNA and non-coding RNA.</title>
        <authorList>
            <person name="Behra P.R.K."/>
            <person name="Pettersson B.M.F."/>
            <person name="Ramesh M."/>
            <person name="Das S."/>
            <person name="Dasgupta S."/>
            <person name="Kirsebom L.A."/>
        </authorList>
    </citation>
    <scope>NUCLEOTIDE SEQUENCE [LARGE SCALE GENOMIC DNA]</scope>
    <source>
        <strain evidence="3 4">DSM 44078</strain>
    </source>
</reference>
<keyword evidence="1" id="KW-1133">Transmembrane helix</keyword>
<dbReference type="Proteomes" id="UP001526201">
    <property type="component" value="Unassembled WGS sequence"/>
</dbReference>
<dbReference type="PANTHER" id="PTHR40763:SF4">
    <property type="entry name" value="DUF1707 DOMAIN-CONTAINING PROTEIN"/>
    <property type="match status" value="1"/>
</dbReference>
<comment type="caution">
    <text evidence="3">The sequence shown here is derived from an EMBL/GenBank/DDBJ whole genome shotgun (WGS) entry which is preliminary data.</text>
</comment>